<organism evidence="2 3">
    <name type="scientific">Leptospira noguchii str. 2007001578</name>
    <dbReference type="NCBI Taxonomy" id="1049974"/>
    <lineage>
        <taxon>Bacteria</taxon>
        <taxon>Pseudomonadati</taxon>
        <taxon>Spirochaetota</taxon>
        <taxon>Spirochaetia</taxon>
        <taxon>Leptospirales</taxon>
        <taxon>Leptospiraceae</taxon>
        <taxon>Leptospira</taxon>
    </lineage>
</organism>
<reference evidence="2 3" key="1">
    <citation type="submission" date="2013-01" db="EMBL/GenBank/DDBJ databases">
        <authorList>
            <person name="Harkins D.M."/>
            <person name="Durkin A.S."/>
            <person name="Brinkac L.M."/>
            <person name="Haft D.H."/>
            <person name="Selengut J.D."/>
            <person name="Sanka R."/>
            <person name="DePew J."/>
            <person name="Purushe J."/>
            <person name="Whelen A.C."/>
            <person name="Vinetz J.M."/>
            <person name="Sutton G.G."/>
            <person name="Nierman W.C."/>
            <person name="Fouts D.E."/>
        </authorList>
    </citation>
    <scope>NUCLEOTIDE SEQUENCE [LARGE SCALE GENOMIC DNA]</scope>
    <source>
        <strain evidence="2 3">2007001578</strain>
    </source>
</reference>
<dbReference type="Pfam" id="PF22480">
    <property type="entry name" value="DUF6984"/>
    <property type="match status" value="1"/>
</dbReference>
<accession>A0ABP2TCP2</accession>
<dbReference type="RefSeq" id="WP_004427765.1">
    <property type="nucleotide sequence ID" value="NZ_AHMH02000028.1"/>
</dbReference>
<name>A0ABP2TCP2_9LEPT</name>
<keyword evidence="3" id="KW-1185">Reference proteome</keyword>
<dbReference type="Proteomes" id="UP000012099">
    <property type="component" value="Unassembled WGS sequence"/>
</dbReference>
<evidence type="ECO:0000259" key="1">
    <source>
        <dbReference type="Pfam" id="PF22480"/>
    </source>
</evidence>
<evidence type="ECO:0000313" key="2">
    <source>
        <dbReference type="EMBL" id="EMN02060.1"/>
    </source>
</evidence>
<proteinExistence type="predicted"/>
<dbReference type="InterPro" id="IPR054253">
    <property type="entry name" value="DUF6984"/>
</dbReference>
<evidence type="ECO:0000313" key="3">
    <source>
        <dbReference type="Proteomes" id="UP000012099"/>
    </source>
</evidence>
<dbReference type="EMBL" id="AHMH02000028">
    <property type="protein sequence ID" value="EMN02060.1"/>
    <property type="molecule type" value="Genomic_DNA"/>
</dbReference>
<protein>
    <recommendedName>
        <fullName evidence="1">DUF6984 domain-containing protein</fullName>
    </recommendedName>
</protein>
<sequence length="128" mass="14865">MIKKNFSHSSESRTLKPEEKDFLLAIIGEDDPKSIGLGQLDLIFVQELSDGHMGSIRLIQSVFKNTNRQFDRKWKEVQFYDDDGVLVLASILLDKNACAFELEIWKTNFNPLIRFPKKHEFDIKNSSF</sequence>
<comment type="caution">
    <text evidence="2">The sequence shown here is derived from an EMBL/GenBank/DDBJ whole genome shotgun (WGS) entry which is preliminary data.</text>
</comment>
<gene>
    <name evidence="2" type="ORF">LEP1GSC035_4887</name>
</gene>
<feature type="domain" description="DUF6984" evidence="1">
    <location>
        <begin position="13"/>
        <end position="116"/>
    </location>
</feature>